<dbReference type="SUPFAM" id="SSF51197">
    <property type="entry name" value="Clavaminate synthase-like"/>
    <property type="match status" value="1"/>
</dbReference>
<reference evidence="9" key="1">
    <citation type="submission" date="2020-07" db="EMBL/GenBank/DDBJ databases">
        <title>Genome sequence and genetic diversity analysis of an under-domesticated orphan crop, white fonio (Digitaria exilis).</title>
        <authorList>
            <person name="Bennetzen J.L."/>
            <person name="Chen S."/>
            <person name="Ma X."/>
            <person name="Wang X."/>
            <person name="Yssel A.E.J."/>
            <person name="Chaluvadi S.R."/>
            <person name="Johnson M."/>
            <person name="Gangashetty P."/>
            <person name="Hamidou F."/>
            <person name="Sanogo M.D."/>
            <person name="Zwaenepoel A."/>
            <person name="Wallace J."/>
            <person name="Van De Peer Y."/>
            <person name="Van Deynze A."/>
        </authorList>
    </citation>
    <scope>NUCLEOTIDE SEQUENCE</scope>
    <source>
        <tissue evidence="9">Leaves</tissue>
    </source>
</reference>
<dbReference type="Gene3D" id="2.60.120.330">
    <property type="entry name" value="B-lactam Antibiotic, Isopenicillin N Synthase, Chain"/>
    <property type="match status" value="1"/>
</dbReference>
<evidence type="ECO:0000256" key="6">
    <source>
        <dbReference type="ARBA" id="ARBA00023004"/>
    </source>
</evidence>
<evidence type="ECO:0000313" key="10">
    <source>
        <dbReference type="Proteomes" id="UP000636709"/>
    </source>
</evidence>
<keyword evidence="5 7" id="KW-0560">Oxidoreductase</keyword>
<evidence type="ECO:0000313" key="9">
    <source>
        <dbReference type="EMBL" id="KAF8651693.1"/>
    </source>
</evidence>
<organism evidence="9 10">
    <name type="scientific">Digitaria exilis</name>
    <dbReference type="NCBI Taxonomy" id="1010633"/>
    <lineage>
        <taxon>Eukaryota</taxon>
        <taxon>Viridiplantae</taxon>
        <taxon>Streptophyta</taxon>
        <taxon>Embryophyta</taxon>
        <taxon>Tracheophyta</taxon>
        <taxon>Spermatophyta</taxon>
        <taxon>Magnoliopsida</taxon>
        <taxon>Liliopsida</taxon>
        <taxon>Poales</taxon>
        <taxon>Poaceae</taxon>
        <taxon>PACMAD clade</taxon>
        <taxon>Panicoideae</taxon>
        <taxon>Panicodae</taxon>
        <taxon>Paniceae</taxon>
        <taxon>Anthephorinae</taxon>
        <taxon>Digitaria</taxon>
    </lineage>
</organism>
<evidence type="ECO:0000256" key="1">
    <source>
        <dbReference type="ARBA" id="ARBA00001961"/>
    </source>
</evidence>
<accession>A0A835DZT8</accession>
<evidence type="ECO:0000256" key="5">
    <source>
        <dbReference type="ARBA" id="ARBA00023002"/>
    </source>
</evidence>
<dbReference type="Gramene" id="Dexi7A01G0016580.1">
    <property type="protein sequence ID" value="Dexi7A01G0016580.1:cds"/>
    <property type="gene ID" value="Dexi7A01G0016580"/>
</dbReference>
<dbReference type="InterPro" id="IPR050295">
    <property type="entry name" value="Plant_2OG-oxidoreductases"/>
</dbReference>
<dbReference type="GO" id="GO:0002229">
    <property type="term" value="P:defense response to oomycetes"/>
    <property type="evidence" value="ECO:0007669"/>
    <property type="project" value="UniProtKB-ARBA"/>
</dbReference>
<dbReference type="FunFam" id="2.60.120.330:FF:000007">
    <property type="entry name" value="Protein DMR6-like oxygenase 2"/>
    <property type="match status" value="1"/>
</dbReference>
<comment type="caution">
    <text evidence="9">The sequence shown here is derived from an EMBL/GenBank/DDBJ whole genome shotgun (WGS) entry which is preliminary data.</text>
</comment>
<dbReference type="Pfam" id="PF14226">
    <property type="entry name" value="DIOX_N"/>
    <property type="match status" value="2"/>
</dbReference>
<dbReference type="Proteomes" id="UP000636709">
    <property type="component" value="Unassembled WGS sequence"/>
</dbReference>
<dbReference type="GO" id="GO:0046872">
    <property type="term" value="F:metal ion binding"/>
    <property type="evidence" value="ECO:0007669"/>
    <property type="project" value="UniProtKB-KW"/>
</dbReference>
<evidence type="ECO:0000256" key="3">
    <source>
        <dbReference type="ARBA" id="ARBA00022723"/>
    </source>
</evidence>
<keyword evidence="3 7" id="KW-0479">Metal-binding</keyword>
<evidence type="ECO:0000256" key="4">
    <source>
        <dbReference type="ARBA" id="ARBA00022964"/>
    </source>
</evidence>
<evidence type="ECO:0000259" key="8">
    <source>
        <dbReference type="PROSITE" id="PS51471"/>
    </source>
</evidence>
<name>A0A835DZT8_9POAL</name>
<evidence type="ECO:0000256" key="2">
    <source>
        <dbReference type="ARBA" id="ARBA00008056"/>
    </source>
</evidence>
<comment type="similarity">
    <text evidence="2 7">Belongs to the iron/ascorbate-dependent oxidoreductase family.</text>
</comment>
<dbReference type="InterPro" id="IPR026992">
    <property type="entry name" value="DIOX_N"/>
</dbReference>
<dbReference type="PANTHER" id="PTHR47991">
    <property type="entry name" value="OXOGLUTARATE/IRON-DEPENDENT DIOXYGENASE"/>
    <property type="match status" value="1"/>
</dbReference>
<comment type="cofactor">
    <cofactor evidence="1">
        <name>L-ascorbate</name>
        <dbReference type="ChEBI" id="CHEBI:38290"/>
    </cofactor>
</comment>
<dbReference type="InterPro" id="IPR005123">
    <property type="entry name" value="Oxoglu/Fe-dep_dioxygenase_dom"/>
</dbReference>
<dbReference type="InterPro" id="IPR044861">
    <property type="entry name" value="IPNS-like_FE2OG_OXY"/>
</dbReference>
<protein>
    <recommendedName>
        <fullName evidence="8">Fe2OG dioxygenase domain-containing protein</fullName>
    </recommendedName>
</protein>
<dbReference type="AlphaFoldDB" id="A0A835DZT8"/>
<sequence length="406" mass="45496">MAPTIAKPLLSDLVAQTGQVPLSHVRPVGDRPDLVNVDNKSGAGIPLIDLAKLDGPERHEVVEAIGRACESDGFFMVQINLFPVMTDDRSKQAPAASLADIVTNHGIPAWVVEGMLRVAREFFHLPESERLKCYSDDPKKAIRLSTSFNVRTEKVNNWRDFLRLHCYPLESFVDQWPSNPPSFRQVVGTYATEARALALRLLEAISESLGLERSHMVKAMGKQAQHMALNYYPPCPQPELTYGLPGHKDPNAITLLLQDGVSGLQVQRNGRWVAVNPVPNALVINIGDQLQVYNTICSSSSHLFMQALSNDRYKSVLHRVIVNSESERISVPTFYCPSPDAVIAPADALVDESHPLAYRPFTYQEYYEAFWNMGLQSASCLDRERRWPRRAENMQNVVLRPGIYHV</sequence>
<dbReference type="EMBL" id="JACEFO010002676">
    <property type="protein sequence ID" value="KAF8651693.1"/>
    <property type="molecule type" value="Genomic_DNA"/>
</dbReference>
<dbReference type="InterPro" id="IPR027443">
    <property type="entry name" value="IPNS-like_sf"/>
</dbReference>
<keyword evidence="10" id="KW-1185">Reference proteome</keyword>
<dbReference type="PROSITE" id="PS51471">
    <property type="entry name" value="FE2OG_OXY"/>
    <property type="match status" value="1"/>
</dbReference>
<dbReference type="GO" id="GO:0051213">
    <property type="term" value="F:dioxygenase activity"/>
    <property type="evidence" value="ECO:0007669"/>
    <property type="project" value="UniProtKB-KW"/>
</dbReference>
<feature type="domain" description="Fe2OG dioxygenase" evidence="8">
    <location>
        <begin position="223"/>
        <end position="337"/>
    </location>
</feature>
<dbReference type="Pfam" id="PF03171">
    <property type="entry name" value="2OG-FeII_Oxy"/>
    <property type="match status" value="1"/>
</dbReference>
<proteinExistence type="inferred from homology"/>
<gene>
    <name evidence="9" type="ORF">HU200_063206</name>
</gene>
<evidence type="ECO:0000256" key="7">
    <source>
        <dbReference type="RuleBase" id="RU003682"/>
    </source>
</evidence>
<keyword evidence="6 7" id="KW-0408">Iron</keyword>
<dbReference type="OrthoDB" id="288590at2759"/>
<keyword evidence="4" id="KW-0223">Dioxygenase</keyword>